<dbReference type="InterPro" id="IPR051837">
    <property type="entry name" value="SortingNexin/PXDomain-PKLike"/>
</dbReference>
<dbReference type="EMBL" id="JBJKBG010000007">
    <property type="protein sequence ID" value="KAL3730602.1"/>
    <property type="molecule type" value="Genomic_DNA"/>
</dbReference>
<feature type="transmembrane region" description="Helical" evidence="4">
    <location>
        <begin position="16"/>
        <end position="33"/>
    </location>
</feature>
<dbReference type="InterPro" id="IPR036871">
    <property type="entry name" value="PX_dom_sf"/>
</dbReference>
<evidence type="ECO:0000313" key="8">
    <source>
        <dbReference type="Proteomes" id="UP001634007"/>
    </source>
</evidence>
<keyword evidence="4" id="KW-0812">Transmembrane</keyword>
<dbReference type="CDD" id="cd06872">
    <property type="entry name" value="PX_SNX19_like_plant"/>
    <property type="match status" value="1"/>
</dbReference>
<organism evidence="7 8">
    <name type="scientific">Eucalyptus globulus</name>
    <name type="common">Tasmanian blue gum</name>
    <dbReference type="NCBI Taxonomy" id="34317"/>
    <lineage>
        <taxon>Eukaryota</taxon>
        <taxon>Viridiplantae</taxon>
        <taxon>Streptophyta</taxon>
        <taxon>Embryophyta</taxon>
        <taxon>Tracheophyta</taxon>
        <taxon>Spermatophyta</taxon>
        <taxon>Magnoliopsida</taxon>
        <taxon>eudicotyledons</taxon>
        <taxon>Gunneridae</taxon>
        <taxon>Pentapetalae</taxon>
        <taxon>rosids</taxon>
        <taxon>malvids</taxon>
        <taxon>Myrtales</taxon>
        <taxon>Myrtaceae</taxon>
        <taxon>Myrtoideae</taxon>
        <taxon>Eucalypteae</taxon>
        <taxon>Eucalyptus</taxon>
    </lineage>
</organism>
<keyword evidence="4" id="KW-0472">Membrane</keyword>
<evidence type="ECO:0000256" key="1">
    <source>
        <dbReference type="ARBA" id="ARBA00004496"/>
    </source>
</evidence>
<dbReference type="Pfam" id="PF00787">
    <property type="entry name" value="PX"/>
    <property type="match status" value="1"/>
</dbReference>
<evidence type="ECO:0000256" key="4">
    <source>
        <dbReference type="SAM" id="Phobius"/>
    </source>
</evidence>
<dbReference type="Proteomes" id="UP001634007">
    <property type="component" value="Unassembled WGS sequence"/>
</dbReference>
<evidence type="ECO:0000259" key="5">
    <source>
        <dbReference type="PROSITE" id="PS50195"/>
    </source>
</evidence>
<feature type="domain" description="PXA" evidence="6">
    <location>
        <begin position="105"/>
        <end position="287"/>
    </location>
</feature>
<sequence>MRAMETVHDLIEEAKVRTLWWALVIFAVSYFLSHTSKSMWMNLPIAILFVSALRIVFNKVDFRWRVRSVHPSSYLSALKERQLSINDSRRTTPPPPPKWKRKIDSPIVEAAMTEFIDKILRDFVIDLWYTDITPDRDFPEHIRAIIMEALGEISARVKAINLVGLLTGDIVDLIGHHLDLFRRNQAVIGTDVMGTLSSEERDERLKFHLMASKELHPALVSPESEYKVLQRLMGGVITLVLKPREAQCPVVKSIARELVTCLVIQPVMNFASPAYINEVIELIVLALKEDGSKVFGATQATNVANRHDFSGTAQAKDGEGKYPFSNSNAMVATSGDESFGSRTVPEESKPPRATDWARVLEAATQRRTEVLMPENLENMWSKGRNYKRREAKKVKAAARESVGSGSVHSIPSVDRKRGSSITGAGDSTRSEEKAVAQLPPPSVFDSPLELGNDSLSKEKQPLFGRGNLEETTEDAANSGANDRRSRLKRSNSTSALKVEPDTKKVFTGDGEGAYIAEFYHPDFGSHSFNCKVKSSTDMVIQSEGPRPPKLKSRVLGAYFEKLGSKSFAVYSIAVTDEESQTWFVKRRYSNFERLHRHLKEIPNYTLHLPPKRIFSSSTEDAFVHQRCIQLDKYLQDLLSIANVAEQHEVWDFLSDSSKNYSFGKSSSVMRSLAVNVDDAVDDIVRQFKGVSNGLMRKVVGPTPSTSEASASISARQLSWNADEIDRYVSKQSTAETSSISDNEDGDRDGNRGSDEVGSSGHANGWHSDNELNSKNFPPRVVRHGEGSRNSESEKKYGLVLHSDWNGPAGSSSQTNFQVAPEQLADLVGMPPEWSPPNVCVPMLNLVDKIFQLKRRGWLRRQVFWISKQILQLVMEDAIDDWLLRQIHWLRSEEAIAQGIRWVQDVLWPDGTFFIKFGKNKIEEDDMQPNERLFQTINQFGGSRIPKQGSSSFELQLEAARRARDVKKMLFEGAPATLVSLIGHNQYRRCAKDMYYFLQSSICVKQLAYGILELLLVSVFPEMRDVVEDIHKKMRVEQPA</sequence>
<dbReference type="Pfam" id="PF02194">
    <property type="entry name" value="PXA"/>
    <property type="match status" value="1"/>
</dbReference>
<dbReference type="InterPro" id="IPR003114">
    <property type="entry name" value="Phox_assoc"/>
</dbReference>
<dbReference type="SMART" id="SM00312">
    <property type="entry name" value="PX"/>
    <property type="match status" value="1"/>
</dbReference>
<dbReference type="SMART" id="SM00313">
    <property type="entry name" value="PXA"/>
    <property type="match status" value="1"/>
</dbReference>
<comment type="subcellular location">
    <subcellularLocation>
        <location evidence="1">Cytoplasm</location>
    </subcellularLocation>
</comment>
<dbReference type="GO" id="GO:0005768">
    <property type="term" value="C:endosome"/>
    <property type="evidence" value="ECO:0007669"/>
    <property type="project" value="UniProtKB-ARBA"/>
</dbReference>
<dbReference type="InterPro" id="IPR013937">
    <property type="entry name" value="Sorting_nexin_C"/>
</dbReference>
<feature type="domain" description="PX" evidence="5">
    <location>
        <begin position="548"/>
        <end position="660"/>
    </location>
</feature>
<dbReference type="PROSITE" id="PS51207">
    <property type="entry name" value="PXA"/>
    <property type="match status" value="1"/>
</dbReference>
<evidence type="ECO:0000259" key="6">
    <source>
        <dbReference type="PROSITE" id="PS51207"/>
    </source>
</evidence>
<dbReference type="PANTHER" id="PTHR22999:SF23">
    <property type="entry name" value="SORTING NEXIN-16"/>
    <property type="match status" value="1"/>
</dbReference>
<keyword evidence="8" id="KW-1185">Reference proteome</keyword>
<dbReference type="PROSITE" id="PS50195">
    <property type="entry name" value="PX"/>
    <property type="match status" value="1"/>
</dbReference>
<proteinExistence type="predicted"/>
<dbReference type="Pfam" id="PF08628">
    <property type="entry name" value="Nexin_C"/>
    <property type="match status" value="1"/>
</dbReference>
<accession>A0ABD3JVH7</accession>
<protein>
    <submittedName>
        <fullName evidence="7">Uncharacterized protein</fullName>
    </submittedName>
</protein>
<keyword evidence="2" id="KW-0963">Cytoplasm</keyword>
<dbReference type="GO" id="GO:0016020">
    <property type="term" value="C:membrane"/>
    <property type="evidence" value="ECO:0007669"/>
    <property type="project" value="UniProtKB-ARBA"/>
</dbReference>
<dbReference type="SUPFAM" id="SSF64268">
    <property type="entry name" value="PX domain"/>
    <property type="match status" value="1"/>
</dbReference>
<comment type="caution">
    <text evidence="7">The sequence shown here is derived from an EMBL/GenBank/DDBJ whole genome shotgun (WGS) entry which is preliminary data.</text>
</comment>
<reference evidence="7 8" key="1">
    <citation type="submission" date="2024-11" db="EMBL/GenBank/DDBJ databases">
        <title>Chromosome-level genome assembly of Eucalyptus globulus Labill. provides insights into its genome evolution.</title>
        <authorList>
            <person name="Li X."/>
        </authorList>
    </citation>
    <scope>NUCLEOTIDE SEQUENCE [LARGE SCALE GENOMIC DNA]</scope>
    <source>
        <strain evidence="7">CL2024</strain>
        <tissue evidence="7">Fresh tender leaves</tissue>
    </source>
</reference>
<evidence type="ECO:0000256" key="2">
    <source>
        <dbReference type="ARBA" id="ARBA00022490"/>
    </source>
</evidence>
<feature type="compositionally biased region" description="Polar residues" evidence="3">
    <location>
        <begin position="729"/>
        <end position="739"/>
    </location>
</feature>
<feature type="compositionally biased region" description="Basic and acidic residues" evidence="3">
    <location>
        <begin position="782"/>
        <end position="793"/>
    </location>
</feature>
<feature type="region of interest" description="Disordered" evidence="3">
    <location>
        <begin position="728"/>
        <end position="793"/>
    </location>
</feature>
<dbReference type="AlphaFoldDB" id="A0ABD3JVH7"/>
<feature type="region of interest" description="Disordered" evidence="3">
    <location>
        <begin position="388"/>
        <end position="496"/>
    </location>
</feature>
<feature type="region of interest" description="Disordered" evidence="3">
    <location>
        <begin position="332"/>
        <end position="354"/>
    </location>
</feature>
<evidence type="ECO:0000313" key="7">
    <source>
        <dbReference type="EMBL" id="KAL3730602.1"/>
    </source>
</evidence>
<name>A0ABD3JVH7_EUCGL</name>
<dbReference type="PANTHER" id="PTHR22999">
    <property type="entry name" value="PX SERINE/THREONINE KINASE PXK"/>
    <property type="match status" value="1"/>
</dbReference>
<dbReference type="InterPro" id="IPR001683">
    <property type="entry name" value="PX_dom"/>
</dbReference>
<gene>
    <name evidence="7" type="ORF">ACJRO7_027602</name>
</gene>
<keyword evidence="4" id="KW-1133">Transmembrane helix</keyword>
<dbReference type="Gene3D" id="3.30.1520.10">
    <property type="entry name" value="Phox-like domain"/>
    <property type="match status" value="1"/>
</dbReference>
<evidence type="ECO:0000256" key="3">
    <source>
        <dbReference type="SAM" id="MobiDB-lite"/>
    </source>
</evidence>